<sequence length="242" mass="25517">MSGILCSAWLVKRFGTRKVIHTTMTYAVGGMVILSVALWCASPLIFALGLAVFGASFGAAEVAINVEGAAVERELNKTVLPMMHGFYSFGTLAGAGVGMALTALSVPANIHIILAAAVAIAPIFIAIRAIPDGTGKNASESPHLQEKGLPFYRDIQLLLIGVVVLAMAFAEGSANDWLPLLMVDGHGFSPTSGSLIYAGFTFGMTVGRFTGGWFIDRYSRVTVVRASALMGGAGHWPDYFCR</sequence>
<dbReference type="Proteomes" id="UP000254741">
    <property type="component" value="Unassembled WGS sequence"/>
</dbReference>
<keyword evidence="4 6" id="KW-1133">Transmembrane helix</keyword>
<feature type="transmembrane region" description="Helical" evidence="6">
    <location>
        <begin position="194"/>
        <end position="215"/>
    </location>
</feature>
<evidence type="ECO:0000256" key="3">
    <source>
        <dbReference type="ARBA" id="ARBA00022692"/>
    </source>
</evidence>
<dbReference type="SUPFAM" id="SSF103473">
    <property type="entry name" value="MFS general substrate transporter"/>
    <property type="match status" value="1"/>
</dbReference>
<reference evidence="7 8" key="1">
    <citation type="submission" date="2018-06" db="EMBL/GenBank/DDBJ databases">
        <authorList>
            <consortium name="Pathogen Informatics"/>
            <person name="Doyle S."/>
        </authorList>
    </citation>
    <scope>NUCLEOTIDE SEQUENCE [LARGE SCALE GENOMIC DNA]</scope>
    <source>
        <strain evidence="7 8">NCTC8297</strain>
    </source>
</reference>
<proteinExistence type="predicted"/>
<dbReference type="EMBL" id="UGXG01000002">
    <property type="protein sequence ID" value="SUG48555.1"/>
    <property type="molecule type" value="Genomic_DNA"/>
</dbReference>
<keyword evidence="2" id="KW-1003">Cell membrane</keyword>
<dbReference type="PANTHER" id="PTHR23514">
    <property type="entry name" value="BYPASS OF STOP CODON PROTEIN 6"/>
    <property type="match status" value="1"/>
</dbReference>
<organism evidence="7 8">
    <name type="scientific">Salmonella enterica subsp. arizonae</name>
    <dbReference type="NCBI Taxonomy" id="59203"/>
    <lineage>
        <taxon>Bacteria</taxon>
        <taxon>Pseudomonadati</taxon>
        <taxon>Pseudomonadota</taxon>
        <taxon>Gammaproteobacteria</taxon>
        <taxon>Enterobacterales</taxon>
        <taxon>Enterobacteriaceae</taxon>
        <taxon>Salmonella</taxon>
    </lineage>
</organism>
<evidence type="ECO:0000313" key="8">
    <source>
        <dbReference type="Proteomes" id="UP000254741"/>
    </source>
</evidence>
<feature type="transmembrane region" description="Helical" evidence="6">
    <location>
        <begin position="45"/>
        <end position="64"/>
    </location>
</feature>
<dbReference type="InterPro" id="IPR011701">
    <property type="entry name" value="MFS"/>
</dbReference>
<keyword evidence="3 6" id="KW-0812">Transmembrane</keyword>
<name>A0A379TG46_SALER</name>
<feature type="transmembrane region" description="Helical" evidence="6">
    <location>
        <begin position="85"/>
        <end position="104"/>
    </location>
</feature>
<evidence type="ECO:0000256" key="2">
    <source>
        <dbReference type="ARBA" id="ARBA00022519"/>
    </source>
</evidence>
<dbReference type="PANTHER" id="PTHR23514:SF13">
    <property type="entry name" value="INNER MEMBRANE PROTEIN YBJJ"/>
    <property type="match status" value="1"/>
</dbReference>
<comment type="subcellular location">
    <subcellularLocation>
        <location evidence="1">Cell inner membrane</location>
        <topology evidence="1">Multi-pass membrane protein</topology>
    </subcellularLocation>
</comment>
<gene>
    <name evidence="7" type="primary">ybjJ_2</name>
    <name evidence="7" type="ORF">NCTC8297_03859</name>
</gene>
<dbReference type="GO" id="GO:0005886">
    <property type="term" value="C:plasma membrane"/>
    <property type="evidence" value="ECO:0007669"/>
    <property type="project" value="UniProtKB-SubCell"/>
</dbReference>
<dbReference type="CDD" id="cd17393">
    <property type="entry name" value="MFS_MosC_like"/>
    <property type="match status" value="1"/>
</dbReference>
<dbReference type="Gene3D" id="1.20.1250.20">
    <property type="entry name" value="MFS general substrate transporter like domains"/>
    <property type="match status" value="2"/>
</dbReference>
<evidence type="ECO:0000313" key="7">
    <source>
        <dbReference type="EMBL" id="SUG48555.1"/>
    </source>
</evidence>
<evidence type="ECO:0000256" key="1">
    <source>
        <dbReference type="ARBA" id="ARBA00004429"/>
    </source>
</evidence>
<evidence type="ECO:0000256" key="5">
    <source>
        <dbReference type="ARBA" id="ARBA00023136"/>
    </source>
</evidence>
<dbReference type="AlphaFoldDB" id="A0A379TG46"/>
<feature type="transmembrane region" description="Helical" evidence="6">
    <location>
        <begin position="110"/>
        <end position="130"/>
    </location>
</feature>
<protein>
    <submittedName>
        <fullName evidence="7">Transport protein/putative regulator</fullName>
    </submittedName>
</protein>
<keyword evidence="2" id="KW-0997">Cell inner membrane</keyword>
<accession>A0A379TG46</accession>
<evidence type="ECO:0000256" key="4">
    <source>
        <dbReference type="ARBA" id="ARBA00022989"/>
    </source>
</evidence>
<dbReference type="InterPro" id="IPR051788">
    <property type="entry name" value="MFS_Transporter"/>
</dbReference>
<dbReference type="Pfam" id="PF07690">
    <property type="entry name" value="MFS_1"/>
    <property type="match status" value="1"/>
</dbReference>
<keyword evidence="5 6" id="KW-0472">Membrane</keyword>
<feature type="transmembrane region" description="Helical" evidence="6">
    <location>
        <begin position="151"/>
        <end position="174"/>
    </location>
</feature>
<dbReference type="GO" id="GO:0022857">
    <property type="term" value="F:transmembrane transporter activity"/>
    <property type="evidence" value="ECO:0007669"/>
    <property type="project" value="InterPro"/>
</dbReference>
<evidence type="ECO:0000256" key="6">
    <source>
        <dbReference type="SAM" id="Phobius"/>
    </source>
</evidence>
<dbReference type="InterPro" id="IPR036259">
    <property type="entry name" value="MFS_trans_sf"/>
</dbReference>
<feature type="transmembrane region" description="Helical" evidence="6">
    <location>
        <begin position="19"/>
        <end position="39"/>
    </location>
</feature>